<evidence type="ECO:0000256" key="5">
    <source>
        <dbReference type="ARBA" id="ARBA00022989"/>
    </source>
</evidence>
<name>A0ABR1F068_9ASCO</name>
<evidence type="ECO:0000256" key="1">
    <source>
        <dbReference type="ARBA" id="ARBA00004141"/>
    </source>
</evidence>
<feature type="domain" description="Major facilitator superfamily (MFS) profile" evidence="9">
    <location>
        <begin position="18"/>
        <end position="460"/>
    </location>
</feature>
<dbReference type="InterPro" id="IPR005828">
    <property type="entry name" value="MFS_sugar_transport-like"/>
</dbReference>
<evidence type="ECO:0000256" key="8">
    <source>
        <dbReference type="SAM" id="Phobius"/>
    </source>
</evidence>
<dbReference type="GeneID" id="90039077"/>
<evidence type="ECO:0000313" key="10">
    <source>
        <dbReference type="EMBL" id="KAK7203242.1"/>
    </source>
</evidence>
<feature type="transmembrane region" description="Helical" evidence="8">
    <location>
        <begin position="333"/>
        <end position="352"/>
    </location>
</feature>
<dbReference type="InterPro" id="IPR003663">
    <property type="entry name" value="Sugar/inositol_transpt"/>
</dbReference>
<dbReference type="PROSITE" id="PS00216">
    <property type="entry name" value="SUGAR_TRANSPORT_1"/>
    <property type="match status" value="1"/>
</dbReference>
<comment type="subcellular location">
    <subcellularLocation>
        <location evidence="1">Membrane</location>
        <topology evidence="1">Multi-pass membrane protein</topology>
    </subcellularLocation>
</comment>
<organism evidence="10 11">
    <name type="scientific">Myxozyma melibiosi</name>
    <dbReference type="NCBI Taxonomy" id="54550"/>
    <lineage>
        <taxon>Eukaryota</taxon>
        <taxon>Fungi</taxon>
        <taxon>Dikarya</taxon>
        <taxon>Ascomycota</taxon>
        <taxon>Saccharomycotina</taxon>
        <taxon>Lipomycetes</taxon>
        <taxon>Lipomycetales</taxon>
        <taxon>Lipomycetaceae</taxon>
        <taxon>Myxozyma</taxon>
    </lineage>
</organism>
<accession>A0ABR1F068</accession>
<dbReference type="PRINTS" id="PR00171">
    <property type="entry name" value="SUGRTRNSPORT"/>
</dbReference>
<evidence type="ECO:0000256" key="4">
    <source>
        <dbReference type="ARBA" id="ARBA00022692"/>
    </source>
</evidence>
<dbReference type="InterPro" id="IPR050360">
    <property type="entry name" value="MFS_Sugar_Transporters"/>
</dbReference>
<dbReference type="PANTHER" id="PTHR48022:SF46">
    <property type="entry name" value="SUGAR TRANSPORTER, PUTATIVE (AFU_ORTHOLOGUE AFUA_1G11830)-RELATED"/>
    <property type="match status" value="1"/>
</dbReference>
<sequence length="533" mass="59610">MVFKFQKPSKTRVYNWYVSLVAACAMVLYGYDASVFNAVQGSTNWNNYYGNPNSSVIGSVTTAYTVGGIVSGFFFSAPISDYFGRRMSIAVGAVIVIASTFVQAFSPSGSIGGFIAGRFFVGVGQGIALPAGPVYIGEMAPADIRGMIMSFWQLFYSVGSFIAFWINYSCTKRVASLGNWDWRMVVIFQILVPLMICAAIPFCPETPRWYVQKGRYEDARRSLRRVRETEEEVDNEMAEITMAIEYEHEALRGSYWPLWKDRSLRKRLLLAFVINCGQQMTGQGSLNNYSTIIYKKVFTDNSTIQLINALNGTFGILFTLNATWTVDRFGRKPVLFVGAIGMAISMIIVATVETQTPDLPGDTKSQPVGIATVFLLFLFTLFYKPSWGAVTWIWTSEVFSMNVRAQAVGMASQMQNVANAILQQIFPLILEKIKFYTFYMFAGINIILAVFVYFWLPETRGVRLEEMDTLFGGESHAQRGADLILREKGDLAEQIEHAPDGDRELTAEEQLAAEKIAMQVVLESRRAKEGDSV</sequence>
<dbReference type="EMBL" id="JBBJBU010000013">
    <property type="protein sequence ID" value="KAK7203242.1"/>
    <property type="molecule type" value="Genomic_DNA"/>
</dbReference>
<feature type="transmembrane region" description="Helical" evidence="8">
    <location>
        <begin position="364"/>
        <end position="383"/>
    </location>
</feature>
<evidence type="ECO:0000256" key="7">
    <source>
        <dbReference type="RuleBase" id="RU003346"/>
    </source>
</evidence>
<protein>
    <submittedName>
        <fullName evidence="10">General substrate transporter</fullName>
    </submittedName>
</protein>
<dbReference type="SUPFAM" id="SSF103473">
    <property type="entry name" value="MFS general substrate transporter"/>
    <property type="match status" value="1"/>
</dbReference>
<feature type="transmembrane region" description="Helical" evidence="8">
    <location>
        <begin position="436"/>
        <end position="456"/>
    </location>
</feature>
<gene>
    <name evidence="10" type="ORF">BZA70DRAFT_284188</name>
</gene>
<comment type="caution">
    <text evidence="10">The sequence shown here is derived from an EMBL/GenBank/DDBJ whole genome shotgun (WGS) entry which is preliminary data.</text>
</comment>
<dbReference type="PROSITE" id="PS51257">
    <property type="entry name" value="PROKAR_LIPOPROTEIN"/>
    <property type="match status" value="1"/>
</dbReference>
<keyword evidence="4 8" id="KW-0812">Transmembrane</keyword>
<dbReference type="Proteomes" id="UP001498771">
    <property type="component" value="Unassembled WGS sequence"/>
</dbReference>
<dbReference type="PROSITE" id="PS50850">
    <property type="entry name" value="MFS"/>
    <property type="match status" value="1"/>
</dbReference>
<dbReference type="PROSITE" id="PS00217">
    <property type="entry name" value="SUGAR_TRANSPORT_2"/>
    <property type="match status" value="1"/>
</dbReference>
<evidence type="ECO:0000313" key="11">
    <source>
        <dbReference type="Proteomes" id="UP001498771"/>
    </source>
</evidence>
<feature type="transmembrane region" description="Helical" evidence="8">
    <location>
        <begin position="12"/>
        <end position="31"/>
    </location>
</feature>
<feature type="transmembrane region" description="Helical" evidence="8">
    <location>
        <begin position="87"/>
        <end position="105"/>
    </location>
</feature>
<feature type="transmembrane region" description="Helical" evidence="8">
    <location>
        <begin position="180"/>
        <end position="203"/>
    </location>
</feature>
<evidence type="ECO:0000256" key="2">
    <source>
        <dbReference type="ARBA" id="ARBA00010992"/>
    </source>
</evidence>
<dbReference type="PANTHER" id="PTHR48022">
    <property type="entry name" value="PLASTIDIC GLUCOSE TRANSPORTER 4"/>
    <property type="match status" value="1"/>
</dbReference>
<dbReference type="RefSeq" id="XP_064766275.1">
    <property type="nucleotide sequence ID" value="XM_064913565.1"/>
</dbReference>
<keyword evidence="11" id="KW-1185">Reference proteome</keyword>
<keyword evidence="6 8" id="KW-0472">Membrane</keyword>
<feature type="transmembrane region" description="Helical" evidence="8">
    <location>
        <begin position="148"/>
        <end position="168"/>
    </location>
</feature>
<feature type="transmembrane region" description="Helical" evidence="8">
    <location>
        <begin position="111"/>
        <end position="136"/>
    </location>
</feature>
<dbReference type="InterPro" id="IPR005829">
    <property type="entry name" value="Sugar_transporter_CS"/>
</dbReference>
<keyword evidence="5 8" id="KW-1133">Transmembrane helix</keyword>
<reference evidence="10 11" key="1">
    <citation type="submission" date="2024-03" db="EMBL/GenBank/DDBJ databases">
        <title>Genome-scale model development and genomic sequencing of the oleaginous clade Lipomyces.</title>
        <authorList>
            <consortium name="Lawrence Berkeley National Laboratory"/>
            <person name="Czajka J.J."/>
            <person name="Han Y."/>
            <person name="Kim J."/>
            <person name="Mondo S.J."/>
            <person name="Hofstad B.A."/>
            <person name="Robles A."/>
            <person name="Haridas S."/>
            <person name="Riley R."/>
            <person name="LaButti K."/>
            <person name="Pangilinan J."/>
            <person name="Andreopoulos W."/>
            <person name="Lipzen A."/>
            <person name="Yan J."/>
            <person name="Wang M."/>
            <person name="Ng V."/>
            <person name="Grigoriev I.V."/>
            <person name="Spatafora J.W."/>
            <person name="Magnuson J.K."/>
            <person name="Baker S.E."/>
            <person name="Pomraning K.R."/>
        </authorList>
    </citation>
    <scope>NUCLEOTIDE SEQUENCE [LARGE SCALE GENOMIC DNA]</scope>
    <source>
        <strain evidence="10 11">Phaff 52-87</strain>
    </source>
</reference>
<dbReference type="InterPro" id="IPR020846">
    <property type="entry name" value="MFS_dom"/>
</dbReference>
<dbReference type="Gene3D" id="1.20.1250.20">
    <property type="entry name" value="MFS general substrate transporter like domains"/>
    <property type="match status" value="1"/>
</dbReference>
<evidence type="ECO:0000256" key="3">
    <source>
        <dbReference type="ARBA" id="ARBA00022448"/>
    </source>
</evidence>
<proteinExistence type="inferred from homology"/>
<dbReference type="Pfam" id="PF00083">
    <property type="entry name" value="Sugar_tr"/>
    <property type="match status" value="1"/>
</dbReference>
<evidence type="ECO:0000256" key="6">
    <source>
        <dbReference type="ARBA" id="ARBA00023136"/>
    </source>
</evidence>
<feature type="transmembrane region" description="Helical" evidence="8">
    <location>
        <begin position="56"/>
        <end position="75"/>
    </location>
</feature>
<comment type="similarity">
    <text evidence="2 7">Belongs to the major facilitator superfamily. Sugar transporter (TC 2.A.1.1) family.</text>
</comment>
<dbReference type="NCBIfam" id="TIGR00879">
    <property type="entry name" value="SP"/>
    <property type="match status" value="1"/>
</dbReference>
<keyword evidence="3 7" id="KW-0813">Transport</keyword>
<evidence type="ECO:0000259" key="9">
    <source>
        <dbReference type="PROSITE" id="PS50850"/>
    </source>
</evidence>
<dbReference type="InterPro" id="IPR036259">
    <property type="entry name" value="MFS_trans_sf"/>
</dbReference>